<dbReference type="Gene3D" id="6.10.140.60">
    <property type="match status" value="1"/>
</dbReference>
<dbReference type="Pfam" id="PF07966">
    <property type="entry name" value="A1_Propeptide"/>
    <property type="match status" value="1"/>
</dbReference>
<dbReference type="GO" id="GO:0006508">
    <property type="term" value="P:proteolysis"/>
    <property type="evidence" value="ECO:0007669"/>
    <property type="project" value="UniProtKB-KW"/>
</dbReference>
<dbReference type="EC" id="3.4.23.34" evidence="4"/>
<evidence type="ECO:0000313" key="13">
    <source>
        <dbReference type="EMBL" id="KAJ1165440.1"/>
    </source>
</evidence>
<comment type="similarity">
    <text evidence="2 10">Belongs to the peptidase A1 family.</text>
</comment>
<keyword evidence="14" id="KW-1185">Reference proteome</keyword>
<feature type="disulfide bond" evidence="9">
    <location>
        <begin position="275"/>
        <end position="279"/>
    </location>
</feature>
<evidence type="ECO:0000256" key="8">
    <source>
        <dbReference type="PIRSR" id="PIRSR601461-1"/>
    </source>
</evidence>
<dbReference type="InterPro" id="IPR033121">
    <property type="entry name" value="PEPTIDASE_A1"/>
</dbReference>
<evidence type="ECO:0000256" key="5">
    <source>
        <dbReference type="ARBA" id="ARBA00023157"/>
    </source>
</evidence>
<dbReference type="FunFam" id="2.40.70.10:FF:000004">
    <property type="entry name" value="Pepsin A"/>
    <property type="match status" value="1"/>
</dbReference>
<evidence type="ECO:0000256" key="3">
    <source>
        <dbReference type="ARBA" id="ARBA00011748"/>
    </source>
</evidence>
<keyword evidence="10" id="KW-0378">Hydrolase</keyword>
<keyword evidence="11" id="KW-0732">Signal</keyword>
<feature type="disulfide bond" evidence="9">
    <location>
        <begin position="318"/>
        <end position="355"/>
    </location>
</feature>
<gene>
    <name evidence="13" type="ORF">NDU88_005868</name>
</gene>
<feature type="active site" evidence="8">
    <location>
        <position position="99"/>
    </location>
</feature>
<comment type="subunit">
    <text evidence="3">Homodimer; disulfide-linked.</text>
</comment>
<dbReference type="AlphaFoldDB" id="A0AAV7SN01"/>
<evidence type="ECO:0000313" key="14">
    <source>
        <dbReference type="Proteomes" id="UP001066276"/>
    </source>
</evidence>
<accession>A0AAV7SN01</accession>
<evidence type="ECO:0000256" key="6">
    <source>
        <dbReference type="ARBA" id="ARBA00023180"/>
    </source>
</evidence>
<dbReference type="InterPro" id="IPR001969">
    <property type="entry name" value="Aspartic_peptidase_AS"/>
</dbReference>
<keyword evidence="5 9" id="KW-1015">Disulfide bond</keyword>
<comment type="caution">
    <text evidence="13">The sequence shown here is derived from an EMBL/GenBank/DDBJ whole genome shotgun (WGS) entry which is preliminary data.</text>
</comment>
<dbReference type="InterPro" id="IPR012848">
    <property type="entry name" value="Aspartic_peptidase_N"/>
</dbReference>
<keyword evidence="10" id="KW-0064">Aspartyl protease</keyword>
<dbReference type="PROSITE" id="PS00141">
    <property type="entry name" value="ASP_PROTEASE"/>
    <property type="match status" value="2"/>
</dbReference>
<keyword evidence="6" id="KW-0325">Glycoprotein</keyword>
<reference evidence="13" key="1">
    <citation type="journal article" date="2022" name="bioRxiv">
        <title>Sequencing and chromosome-scale assembly of the giantPleurodeles waltlgenome.</title>
        <authorList>
            <person name="Brown T."/>
            <person name="Elewa A."/>
            <person name="Iarovenko S."/>
            <person name="Subramanian E."/>
            <person name="Araus A.J."/>
            <person name="Petzold A."/>
            <person name="Susuki M."/>
            <person name="Suzuki K.-i.T."/>
            <person name="Hayashi T."/>
            <person name="Toyoda A."/>
            <person name="Oliveira C."/>
            <person name="Osipova E."/>
            <person name="Leigh N.D."/>
            <person name="Simon A."/>
            <person name="Yun M.H."/>
        </authorList>
    </citation>
    <scope>NUCLEOTIDE SEQUENCE</scope>
    <source>
        <strain evidence="13">20211129_DDA</strain>
        <tissue evidence="13">Liver</tissue>
    </source>
</reference>
<feature type="domain" description="Peptidase A1" evidence="12">
    <location>
        <begin position="81"/>
        <end position="396"/>
    </location>
</feature>
<evidence type="ECO:0000256" key="1">
    <source>
        <dbReference type="ARBA" id="ARBA00001898"/>
    </source>
</evidence>
<dbReference type="Pfam" id="PF00026">
    <property type="entry name" value="Asp"/>
    <property type="match status" value="1"/>
</dbReference>
<evidence type="ECO:0000256" key="7">
    <source>
        <dbReference type="ARBA" id="ARBA00058213"/>
    </source>
</evidence>
<dbReference type="FunFam" id="2.40.70.10:FF:000006">
    <property type="entry name" value="Cathepsin E"/>
    <property type="match status" value="1"/>
</dbReference>
<dbReference type="PRINTS" id="PR00792">
    <property type="entry name" value="PEPSIN"/>
</dbReference>
<dbReference type="PANTHER" id="PTHR47966:SF37">
    <property type="entry name" value="CATHEPSIN E-A-LIKE"/>
    <property type="match status" value="1"/>
</dbReference>
<comment type="catalytic activity">
    <reaction evidence="1">
        <text>Similar to cathepsin D, but slightly broader specificity.</text>
        <dbReference type="EC" id="3.4.23.34"/>
    </reaction>
</comment>
<keyword evidence="10" id="KW-0645">Protease</keyword>
<name>A0AAV7SN01_PLEWA</name>
<feature type="disulfide bond" evidence="9">
    <location>
        <begin position="112"/>
        <end position="117"/>
    </location>
</feature>
<proteinExistence type="inferred from homology"/>
<dbReference type="InterPro" id="IPR021109">
    <property type="entry name" value="Peptidase_aspartic_dom_sf"/>
</dbReference>
<comment type="function">
    <text evidence="7">May have a role in immune function. Probably involved in the processing of antigenic peptides during MHC class II-mediated antigen presentation.</text>
</comment>
<dbReference type="SUPFAM" id="SSF50630">
    <property type="entry name" value="Acid proteases"/>
    <property type="match status" value="1"/>
</dbReference>
<organism evidence="13 14">
    <name type="scientific">Pleurodeles waltl</name>
    <name type="common">Iberian ribbed newt</name>
    <dbReference type="NCBI Taxonomy" id="8319"/>
    <lineage>
        <taxon>Eukaryota</taxon>
        <taxon>Metazoa</taxon>
        <taxon>Chordata</taxon>
        <taxon>Craniata</taxon>
        <taxon>Vertebrata</taxon>
        <taxon>Euteleostomi</taxon>
        <taxon>Amphibia</taxon>
        <taxon>Batrachia</taxon>
        <taxon>Caudata</taxon>
        <taxon>Salamandroidea</taxon>
        <taxon>Salamandridae</taxon>
        <taxon>Pleurodelinae</taxon>
        <taxon>Pleurodeles</taxon>
    </lineage>
</organism>
<dbReference type="InterPro" id="IPR001461">
    <property type="entry name" value="Aspartic_peptidase_A1"/>
</dbReference>
<feature type="active site" evidence="8">
    <location>
        <position position="284"/>
    </location>
</feature>
<sequence>MRFLLLSLLSVHVSTCLERIPLIHFKSIKAQLREREGLEEFWKNHQGDIFARKYSQCFPSDIFLPSSLTYERLYDYMNAQYYGEVSVGTPPQNFTVVFDTGSSNFWVPSAYCISEACRPHERFKSFLSTSYEHVGRPFSIHYGTGQLLGIAAKDTLKINNLSIKDQDFGESVLEPGMTFALAQFDGVLGLGYPSLAVAGAVPVFDKIMDQKLVEEPVFSFHLNRNQVSGRGGELILGGIDHSLYKGAIHWIPVTKKSYWQIKIDNVKIQGRTVFCPDGCQAIVDSGTSLITGPSAQIKKLQEYIGATPSSYGDYFLDCRRLSSMPSVTFTIAHKEYTLNPEQYVLEEKLRRTTKCFSGFQAMDISSSSEQLWILGDVFMSKFYSIFDRGNDRVGLARSVHIKEHL</sequence>
<dbReference type="EMBL" id="JANPWB010000008">
    <property type="protein sequence ID" value="KAJ1165440.1"/>
    <property type="molecule type" value="Genomic_DNA"/>
</dbReference>
<dbReference type="GO" id="GO:0004190">
    <property type="term" value="F:aspartic-type endopeptidase activity"/>
    <property type="evidence" value="ECO:0007669"/>
    <property type="project" value="UniProtKB-KW"/>
</dbReference>
<dbReference type="Gene3D" id="2.60.40.1960">
    <property type="match status" value="1"/>
</dbReference>
<evidence type="ECO:0000256" key="2">
    <source>
        <dbReference type="ARBA" id="ARBA00007447"/>
    </source>
</evidence>
<evidence type="ECO:0000259" key="12">
    <source>
        <dbReference type="PROSITE" id="PS51767"/>
    </source>
</evidence>
<feature type="chain" id="PRO_5043597033" description="cathepsin E" evidence="11">
    <location>
        <begin position="17"/>
        <end position="405"/>
    </location>
</feature>
<dbReference type="Gene3D" id="2.40.70.10">
    <property type="entry name" value="Acid Proteases"/>
    <property type="match status" value="2"/>
</dbReference>
<dbReference type="PROSITE" id="PS51767">
    <property type="entry name" value="PEPTIDASE_A1"/>
    <property type="match status" value="1"/>
</dbReference>
<evidence type="ECO:0000256" key="11">
    <source>
        <dbReference type="SAM" id="SignalP"/>
    </source>
</evidence>
<dbReference type="Proteomes" id="UP001066276">
    <property type="component" value="Chromosome 4_2"/>
</dbReference>
<dbReference type="PANTHER" id="PTHR47966">
    <property type="entry name" value="BETA-SITE APP-CLEAVING ENZYME, ISOFORM A-RELATED"/>
    <property type="match status" value="1"/>
</dbReference>
<evidence type="ECO:0000256" key="4">
    <source>
        <dbReference type="ARBA" id="ARBA00013240"/>
    </source>
</evidence>
<evidence type="ECO:0000256" key="10">
    <source>
        <dbReference type="RuleBase" id="RU000454"/>
    </source>
</evidence>
<evidence type="ECO:0000256" key="9">
    <source>
        <dbReference type="PIRSR" id="PIRSR601461-2"/>
    </source>
</evidence>
<protein>
    <recommendedName>
        <fullName evidence="4">cathepsin E</fullName>
        <ecNumber evidence="4">3.4.23.34</ecNumber>
    </recommendedName>
</protein>
<feature type="signal peptide" evidence="11">
    <location>
        <begin position="1"/>
        <end position="16"/>
    </location>
</feature>